<proteinExistence type="inferred from homology"/>
<dbReference type="Gene3D" id="2.130.10.10">
    <property type="entry name" value="YVTN repeat-like/Quinoprotein amine dehydrogenase"/>
    <property type="match status" value="2"/>
</dbReference>
<feature type="region of interest" description="Disordered" evidence="22">
    <location>
        <begin position="1542"/>
        <end position="1576"/>
    </location>
</feature>
<dbReference type="PROSITE" id="PS50294">
    <property type="entry name" value="WD_REPEATS_REGION"/>
    <property type="match status" value="1"/>
</dbReference>
<evidence type="ECO:0000259" key="24">
    <source>
        <dbReference type="PROSITE" id="PS50156"/>
    </source>
</evidence>
<keyword evidence="15 23" id="KW-0472">Membrane</keyword>
<feature type="compositionally biased region" description="Basic and acidic residues" evidence="22">
    <location>
        <begin position="243"/>
        <end position="256"/>
    </location>
</feature>
<name>A0A9P7ZXE5_MORAP</name>
<keyword evidence="12" id="KW-0333">Golgi apparatus</keyword>
<dbReference type="GO" id="GO:0012507">
    <property type="term" value="C:ER to Golgi transport vesicle membrane"/>
    <property type="evidence" value="ECO:0007669"/>
    <property type="project" value="UniProtKB-SubCell"/>
</dbReference>
<feature type="transmembrane region" description="Helical" evidence="23">
    <location>
        <begin position="480"/>
        <end position="501"/>
    </location>
</feature>
<dbReference type="PROSITE" id="PS50082">
    <property type="entry name" value="WD_REPEATS_2"/>
    <property type="match status" value="2"/>
</dbReference>
<dbReference type="InterPro" id="IPR053958">
    <property type="entry name" value="HMGCR/SNAP/NPC1-like_SSD"/>
</dbReference>
<gene>
    <name evidence="25" type="ORF">KVV02_005916</name>
</gene>
<organism evidence="25 26">
    <name type="scientific">Mortierella alpina</name>
    <name type="common">Oleaginous fungus</name>
    <name type="synonym">Mortierella renispora</name>
    <dbReference type="NCBI Taxonomy" id="64518"/>
    <lineage>
        <taxon>Eukaryota</taxon>
        <taxon>Fungi</taxon>
        <taxon>Fungi incertae sedis</taxon>
        <taxon>Mucoromycota</taxon>
        <taxon>Mortierellomycotina</taxon>
        <taxon>Mortierellomycetes</taxon>
        <taxon>Mortierellales</taxon>
        <taxon>Mortierellaceae</taxon>
        <taxon>Mortierella</taxon>
    </lineage>
</organism>
<dbReference type="Pfam" id="PF12349">
    <property type="entry name" value="Sterol-sensing"/>
    <property type="match status" value="1"/>
</dbReference>
<evidence type="ECO:0000256" key="9">
    <source>
        <dbReference type="ARBA" id="ARBA00022737"/>
    </source>
</evidence>
<keyword evidence="18" id="KW-0753">Steroid metabolism</keyword>
<feature type="transmembrane region" description="Helical" evidence="23">
    <location>
        <begin position="666"/>
        <end position="685"/>
    </location>
</feature>
<feature type="transmembrane region" description="Helical" evidence="23">
    <location>
        <begin position="800"/>
        <end position="830"/>
    </location>
</feature>
<evidence type="ECO:0000256" key="4">
    <source>
        <dbReference type="ARBA" id="ARBA00007410"/>
    </source>
</evidence>
<keyword evidence="8 23" id="KW-0812">Transmembrane</keyword>
<evidence type="ECO:0000256" key="14">
    <source>
        <dbReference type="ARBA" id="ARBA00023121"/>
    </source>
</evidence>
<evidence type="ECO:0000256" key="11">
    <source>
        <dbReference type="ARBA" id="ARBA00022989"/>
    </source>
</evidence>
<dbReference type="InterPro" id="IPR036322">
    <property type="entry name" value="WD40_repeat_dom_sf"/>
</dbReference>
<reference evidence="25" key="1">
    <citation type="submission" date="2021-07" db="EMBL/GenBank/DDBJ databases">
        <title>Draft genome of Mortierella alpina, strain LL118, isolated from an aspen leaf litter sample.</title>
        <authorList>
            <person name="Yang S."/>
            <person name="Vinatzer B.A."/>
        </authorList>
    </citation>
    <scope>NUCLEOTIDE SEQUENCE</scope>
    <source>
        <strain evidence="25">LL118</strain>
    </source>
</reference>
<feature type="transmembrane region" description="Helical" evidence="23">
    <location>
        <begin position="552"/>
        <end position="574"/>
    </location>
</feature>
<dbReference type="Gene3D" id="1.20.1640.10">
    <property type="entry name" value="Multidrug efflux transporter AcrB transmembrane domain"/>
    <property type="match status" value="1"/>
</dbReference>
<feature type="region of interest" description="Disordered" evidence="22">
    <location>
        <begin position="1423"/>
        <end position="1452"/>
    </location>
</feature>
<evidence type="ECO:0000256" key="12">
    <source>
        <dbReference type="ARBA" id="ARBA00023034"/>
    </source>
</evidence>
<evidence type="ECO:0000256" key="13">
    <source>
        <dbReference type="ARBA" id="ARBA00023098"/>
    </source>
</evidence>
<feature type="domain" description="SSD" evidence="24">
    <location>
        <begin position="416"/>
        <end position="574"/>
    </location>
</feature>
<feature type="region of interest" description="Disordered" evidence="22">
    <location>
        <begin position="744"/>
        <end position="789"/>
    </location>
</feature>
<keyword evidence="6" id="KW-0153">Cholesterol metabolism</keyword>
<feature type="region of interest" description="Disordered" evidence="22">
    <location>
        <begin position="1387"/>
        <end position="1406"/>
    </location>
</feature>
<dbReference type="InterPro" id="IPR030225">
    <property type="entry name" value="SCAP"/>
</dbReference>
<keyword evidence="16" id="KW-1207">Sterol metabolism</keyword>
<evidence type="ECO:0000256" key="16">
    <source>
        <dbReference type="ARBA" id="ARBA00023166"/>
    </source>
</evidence>
<evidence type="ECO:0000256" key="3">
    <source>
        <dbReference type="ARBA" id="ARBA00004653"/>
    </source>
</evidence>
<keyword evidence="17" id="KW-0325">Glycoprotein</keyword>
<dbReference type="GO" id="GO:0032933">
    <property type="term" value="P:SREBP signaling pathway"/>
    <property type="evidence" value="ECO:0007669"/>
    <property type="project" value="InterPro"/>
</dbReference>
<evidence type="ECO:0000256" key="6">
    <source>
        <dbReference type="ARBA" id="ARBA00022548"/>
    </source>
</evidence>
<feature type="repeat" description="WD" evidence="21">
    <location>
        <begin position="895"/>
        <end position="927"/>
    </location>
</feature>
<feature type="transmembrane region" description="Helical" evidence="23">
    <location>
        <begin position="447"/>
        <end position="474"/>
    </location>
</feature>
<keyword evidence="13" id="KW-0443">Lipid metabolism</keyword>
<dbReference type="InterPro" id="IPR001680">
    <property type="entry name" value="WD40_rpt"/>
</dbReference>
<comment type="similarity">
    <text evidence="4">Belongs to the WD repeat SCAP family.</text>
</comment>
<evidence type="ECO:0000256" key="5">
    <source>
        <dbReference type="ARBA" id="ARBA00019541"/>
    </source>
</evidence>
<protein>
    <recommendedName>
        <fullName evidence="5">Sterol regulatory element-binding protein cleavage-activating protein</fullName>
    </recommendedName>
</protein>
<feature type="transmembrane region" description="Helical" evidence="23">
    <location>
        <begin position="522"/>
        <end position="546"/>
    </location>
</feature>
<feature type="compositionally biased region" description="Polar residues" evidence="22">
    <location>
        <begin position="285"/>
        <end position="296"/>
    </location>
</feature>
<evidence type="ECO:0000256" key="17">
    <source>
        <dbReference type="ARBA" id="ARBA00023180"/>
    </source>
</evidence>
<dbReference type="GO" id="GO:0008203">
    <property type="term" value="P:cholesterol metabolic process"/>
    <property type="evidence" value="ECO:0007669"/>
    <property type="project" value="UniProtKB-KW"/>
</dbReference>
<comment type="subcellular location">
    <subcellularLocation>
        <location evidence="2">Cytoplasmic vesicle</location>
        <location evidence="2">COPII-coated vesicle membrane</location>
        <topology evidence="2">Multi-pass membrane protein</topology>
    </subcellularLocation>
    <subcellularLocation>
        <location evidence="1">Endoplasmic reticulum membrane</location>
        <topology evidence="1">Multi-pass membrane protein</topology>
    </subcellularLocation>
    <subcellularLocation>
        <location evidence="3">Golgi apparatus membrane</location>
        <topology evidence="3">Multi-pass membrane protein</topology>
    </subcellularLocation>
</comment>
<evidence type="ECO:0000256" key="2">
    <source>
        <dbReference type="ARBA" id="ARBA00004557"/>
    </source>
</evidence>
<feature type="transmembrane region" description="Helical" evidence="23">
    <location>
        <begin position="54"/>
        <end position="74"/>
    </location>
</feature>
<keyword evidence="14" id="KW-0446">Lipid-binding</keyword>
<evidence type="ECO:0000256" key="19">
    <source>
        <dbReference type="ARBA" id="ARBA00023329"/>
    </source>
</evidence>
<keyword evidence="9" id="KW-0677">Repeat</keyword>
<comment type="function">
    <text evidence="20">Escort protein required for cholesterol as well as lipid homeostasis. Regulates export of the SCAP-SREBP complex from the endoplasmic reticulum to the Golgi upon low cholesterol, thereby regulating the processing of sterol regulatory element-binding proteins (SREBPs) SREBF1/SREBP1 and SREBF2/SREBP2. At high sterol concentrations, formation of a ternary complex with INSIG (INSIG1 or INSIG2) leads to mask the ER export signal in SCAP, promoting retention of the complex in the endoplasmic reticulum. Low sterol concentrations trigger release of INSIG, a conformational change in the SSD domain of SCAP, unmasking of the ER export signal, promoting recruitment into COPII-coated vesicles and transport of the SCAP-SREBP to the Golgi: in the Golgi, SREBPs are then processed, releasing the transcription factor fragment of SREBPs from the membrane, its import into the nucleus and up-regulation of LDLR, INSIG1 and the mevalonate pathway. Binds cholesterol via its SSD domain.</text>
</comment>
<sequence>MSVLSRIPGLGPLAAVLAHTLSIHSNPTLRRYNDILATTFYHHGRFCASNQATVIFLVIVFVGIIAYPGIITSYNASAYARQHRSPASISLSSSSAHPHSSRHHFPAGNLDLFWTQHHHRVITPIWTEDPEIHRQNLPSTHPLGYLAPVIINATQLLTPTNKSTTGNGEPLWSEADLLAYAAQIQRRLESIVVDVSADDNNPLSAHNLDRGAGSGSTPLTAQNSRLVRLGDICLQSTLVQASDTKEPDNSDSERNEPSNTVDGLGCLVHTPQIHWDHADDPRDPQGSSSQDHNRTSSSLLSVFGGLAFDPRVQQGQESASLVFTYFLRGEGETQGQLDVRRAWRLIFEQLVKELHAARATQDDMQDPTMDPTSEQVPSFSTLVATRGTTAHHPSRLGSKRLVSEKNIQPRSNISAEYWLLAMAYFVMFLYISLSVGRVDLVKSKYGLGIAAVATVFVSLLMSIGLCSVFGVTLTLMPWEILPFMIIVVGVENINILVHAVVETSMDLPVRERVGRGLGSVGVSITMTLVAELCLLIVGAMTTIPAVQEFCTFAIAAVIMDYLLQMTFFITVISIDIRRLELSDLSSRPAVPYARYPFGARHPSILKTGPHAGDTDSARFGARFPAGGGVSFQDQGSKHHRSDSATSLNSDGDANSSRIHSKKSRHGRIFTSFLIVGLMTYLGYIYGTTNHAISGTQDLVPTSFWRITSPEASTKFWSTVDPGDHGGYLEIEEPLVVSLQRPSDDTTNLPCLEPPEATDHDHHCEDDMDGNAGTAEERENSTTTRDGQLDPRRPFKLLRNAFVFVCLFAFWLLRVFVVPSIILAAAILLLLSYLLSPQRKLLVDLQWTFPFIVLPGDYQSKRKLMMEELLAQEAKEQGLDPRPCPVIPGAVETLCLSGHETDIDQMDVSADMGLILTSSMDGVILLWDGMDVERLGTPLARLQDSAFGTPSRQRQDQCARISRSKARAVRCLRLDPTGTIAAASFGEGGVYLWRVDAVAGQHAQGSRIERIPCLAPVHELVRTPDATLDASKLKVSTILFWGQNYQYSGSSCAASIPTTHDMLVLAGYRDGQIWEWDPVSGRGECVAQTQFRGGIAELNIIELEETVRQELGLKPSTYLLAAGKDGSLHCWTRTRRTSTDPSHSAWHAQWSHRGPGAGISISVLSLAAEVPMVATGYSNGAIKVWDIENGNLVWTLSRGSHPTPGQQTGSASFASGHHDRRSSRGDSDSHQPSHQGAITKLCFHALELEDGLTGAPAPRVWLLISSGLDETVMVWMIEWEGLMGLPLNQAGSAGSHTLSSDNLSAAAMGEPRDSLQAKEQSRLMSSRQGSRDWTSTGINAMNPADLVGTLSSLLPAPRLLGFMKQRGGKSITVSNSCLYGVRRKESSSASLSTSNSHGALKPSSHTALLDATVSNQGILRSRRRSDGHALTPMPGSQDPTHASSSSNNSSPTKRGWELWEADLYQCIFKDPGFWSLDLTVRAINLQLHSPPPVRRLSQSASFGQHWSKPTERESETISVSSNGSGMAVPVVVLDHQEARPLAFGPDASLADGGSNYARPKMHRRPGSFTHQGQGAGGQRGFVVPTGFTQSQQHPFGPSTSWEEDPLEKSAPMLLPFVETRLVHAIQKRPDLRPWRQEDPEADAECGRGSEVKDIVIGFGNFIKIVRLVDEDDGLGNSNSNGNIDYYDSVAE</sequence>
<evidence type="ECO:0000256" key="7">
    <source>
        <dbReference type="ARBA" id="ARBA00022574"/>
    </source>
</evidence>
<feature type="compositionally biased region" description="Polar residues" evidence="22">
    <location>
        <begin position="643"/>
        <end position="657"/>
    </location>
</feature>
<dbReference type="SUPFAM" id="SSF82866">
    <property type="entry name" value="Multidrug efflux transporter AcrB transmembrane domain"/>
    <property type="match status" value="1"/>
</dbReference>
<accession>A0A9P7ZXE5</accession>
<dbReference type="InterPro" id="IPR019775">
    <property type="entry name" value="WD40_repeat_CS"/>
</dbReference>
<evidence type="ECO:0000256" key="8">
    <source>
        <dbReference type="ARBA" id="ARBA00022692"/>
    </source>
</evidence>
<dbReference type="PANTHER" id="PTHR46378">
    <property type="entry name" value="STEROL REGULATORY ELEMENT-BINDING PROTEIN CLEAVAGE-ACTIVATING PROTEIN"/>
    <property type="match status" value="1"/>
</dbReference>
<dbReference type="GO" id="GO:0000139">
    <property type="term" value="C:Golgi membrane"/>
    <property type="evidence" value="ECO:0007669"/>
    <property type="project" value="UniProtKB-SubCell"/>
</dbReference>
<evidence type="ECO:0000256" key="10">
    <source>
        <dbReference type="ARBA" id="ARBA00022824"/>
    </source>
</evidence>
<evidence type="ECO:0000256" key="1">
    <source>
        <dbReference type="ARBA" id="ARBA00004477"/>
    </source>
</evidence>
<evidence type="ECO:0000256" key="21">
    <source>
        <dbReference type="PROSITE-ProRule" id="PRU00221"/>
    </source>
</evidence>
<evidence type="ECO:0000256" key="18">
    <source>
        <dbReference type="ARBA" id="ARBA00023221"/>
    </source>
</evidence>
<keyword evidence="7 21" id="KW-0853">WD repeat</keyword>
<dbReference type="EMBL" id="JAIFTL010000287">
    <property type="protein sequence ID" value="KAG9320473.1"/>
    <property type="molecule type" value="Genomic_DNA"/>
</dbReference>
<feature type="region of interest" description="Disordered" evidence="22">
    <location>
        <begin position="1492"/>
        <end position="1520"/>
    </location>
</feature>
<dbReference type="PROSITE" id="PS00678">
    <property type="entry name" value="WD_REPEATS_1"/>
    <property type="match status" value="1"/>
</dbReference>
<evidence type="ECO:0000313" key="26">
    <source>
        <dbReference type="Proteomes" id="UP000717515"/>
    </source>
</evidence>
<feature type="compositionally biased region" description="Basic and acidic residues" evidence="22">
    <location>
        <begin position="274"/>
        <end position="283"/>
    </location>
</feature>
<dbReference type="SUPFAM" id="SSF50978">
    <property type="entry name" value="WD40 repeat-like"/>
    <property type="match status" value="1"/>
</dbReference>
<comment type="caution">
    <text evidence="25">The sequence shown here is derived from an EMBL/GenBank/DDBJ whole genome shotgun (WGS) entry which is preliminary data.</text>
</comment>
<dbReference type="InterPro" id="IPR015943">
    <property type="entry name" value="WD40/YVTN_repeat-like_dom_sf"/>
</dbReference>
<evidence type="ECO:0000256" key="23">
    <source>
        <dbReference type="SAM" id="Phobius"/>
    </source>
</evidence>
<dbReference type="PROSITE" id="PS50156">
    <property type="entry name" value="SSD"/>
    <property type="match status" value="1"/>
</dbReference>
<evidence type="ECO:0000313" key="25">
    <source>
        <dbReference type="EMBL" id="KAG9320473.1"/>
    </source>
</evidence>
<feature type="compositionally biased region" description="Basic and acidic residues" evidence="22">
    <location>
        <begin position="1221"/>
        <end position="1230"/>
    </location>
</feature>
<evidence type="ECO:0000256" key="22">
    <source>
        <dbReference type="SAM" id="MobiDB-lite"/>
    </source>
</evidence>
<feature type="region of interest" description="Disordered" evidence="22">
    <location>
        <begin position="1197"/>
        <end position="1233"/>
    </location>
</feature>
<dbReference type="GO" id="GO:0005789">
    <property type="term" value="C:endoplasmic reticulum membrane"/>
    <property type="evidence" value="ECO:0007669"/>
    <property type="project" value="UniProtKB-SubCell"/>
</dbReference>
<dbReference type="GO" id="GO:0045540">
    <property type="term" value="P:regulation of cholesterol biosynthetic process"/>
    <property type="evidence" value="ECO:0007669"/>
    <property type="project" value="TreeGrafter"/>
</dbReference>
<dbReference type="InterPro" id="IPR000731">
    <property type="entry name" value="SSD"/>
</dbReference>
<feature type="region of interest" description="Disordered" evidence="22">
    <location>
        <begin position="629"/>
        <end position="660"/>
    </location>
</feature>
<dbReference type="Proteomes" id="UP000717515">
    <property type="component" value="Unassembled WGS sequence"/>
</dbReference>
<dbReference type="GO" id="GO:0032934">
    <property type="term" value="F:sterol binding"/>
    <property type="evidence" value="ECO:0007669"/>
    <property type="project" value="InterPro"/>
</dbReference>
<dbReference type="SMART" id="SM00320">
    <property type="entry name" value="WD40"/>
    <property type="match status" value="5"/>
</dbReference>
<feature type="repeat" description="WD" evidence="21">
    <location>
        <begin position="1160"/>
        <end position="1194"/>
    </location>
</feature>
<evidence type="ECO:0000256" key="15">
    <source>
        <dbReference type="ARBA" id="ARBA00023136"/>
    </source>
</evidence>
<keyword evidence="10" id="KW-0256">Endoplasmic reticulum</keyword>
<evidence type="ECO:0000256" key="20">
    <source>
        <dbReference type="ARBA" id="ARBA00045958"/>
    </source>
</evidence>
<feature type="transmembrane region" description="Helical" evidence="23">
    <location>
        <begin position="417"/>
        <end position="435"/>
    </location>
</feature>
<dbReference type="Pfam" id="PF00400">
    <property type="entry name" value="WD40"/>
    <property type="match status" value="1"/>
</dbReference>
<feature type="region of interest" description="Disordered" evidence="22">
    <location>
        <begin position="238"/>
        <end position="296"/>
    </location>
</feature>
<keyword evidence="11 23" id="KW-1133">Transmembrane helix</keyword>
<keyword evidence="19" id="KW-0968">Cytoplasmic vesicle</keyword>
<dbReference type="PANTHER" id="PTHR46378:SF1">
    <property type="entry name" value="STEROL REGULATORY ELEMENT-BINDING PROTEIN CLEAVAGE-ACTIVATING PROTEIN"/>
    <property type="match status" value="1"/>
</dbReference>
<feature type="compositionally biased region" description="Polar residues" evidence="22">
    <location>
        <begin position="1197"/>
        <end position="1212"/>
    </location>
</feature>
<dbReference type="GO" id="GO:0032936">
    <property type="term" value="C:SREBP-SCAP complex"/>
    <property type="evidence" value="ECO:0007669"/>
    <property type="project" value="TreeGrafter"/>
</dbReference>